<feature type="compositionally biased region" description="Basic and acidic residues" evidence="1">
    <location>
        <begin position="127"/>
        <end position="142"/>
    </location>
</feature>
<dbReference type="Proteomes" id="UP001225576">
    <property type="component" value="Unassembled WGS sequence"/>
</dbReference>
<dbReference type="Pfam" id="PF12005">
    <property type="entry name" value="DUF3499"/>
    <property type="match status" value="1"/>
</dbReference>
<dbReference type="RefSeq" id="WP_236698673.1">
    <property type="nucleotide sequence ID" value="NZ_CALTZF010000016.1"/>
</dbReference>
<proteinExistence type="predicted"/>
<dbReference type="EMBL" id="JASPDQ010000005">
    <property type="protein sequence ID" value="MDK8601491.1"/>
    <property type="molecule type" value="Genomic_DNA"/>
</dbReference>
<accession>A0AAW6ZJK4</accession>
<sequence length="142" mass="15549">MSLRKCSRVGCQQPAVATMTYGYREATAVIGPLSPVPLQGAFDLCKDHANHVTAPVGWQMVRLQTEFEEAPPSTDDLLALADAIREASRRDVPPPKPAQREIRRPAADVSTRPHPRPRLTLIDGGDNDDRATDADRPSDDAR</sequence>
<evidence type="ECO:0000313" key="3">
    <source>
        <dbReference type="Proteomes" id="UP001225576"/>
    </source>
</evidence>
<dbReference type="InterPro" id="IPR021888">
    <property type="entry name" value="DUF3499"/>
</dbReference>
<evidence type="ECO:0000256" key="1">
    <source>
        <dbReference type="SAM" id="MobiDB-lite"/>
    </source>
</evidence>
<reference evidence="2" key="1">
    <citation type="submission" date="2023-05" db="EMBL/GenBank/DDBJ databases">
        <title>Genomic Catalog of Human Bladder Bacteria.</title>
        <authorList>
            <person name="Du J."/>
        </authorList>
    </citation>
    <scope>NUCLEOTIDE SEQUENCE</scope>
    <source>
        <strain evidence="2">UMB1304A</strain>
    </source>
</reference>
<comment type="caution">
    <text evidence="2">The sequence shown here is derived from an EMBL/GenBank/DDBJ whole genome shotgun (WGS) entry which is preliminary data.</text>
</comment>
<name>A0AAW6ZJK4_9ACTO</name>
<feature type="compositionally biased region" description="Basic and acidic residues" evidence="1">
    <location>
        <begin position="86"/>
        <end position="106"/>
    </location>
</feature>
<dbReference type="AlphaFoldDB" id="A0AAW6ZJK4"/>
<evidence type="ECO:0000313" key="2">
    <source>
        <dbReference type="EMBL" id="MDK8601491.1"/>
    </source>
</evidence>
<protein>
    <submittedName>
        <fullName evidence="2">DUF3499 domain-containing protein</fullName>
    </submittedName>
</protein>
<feature type="region of interest" description="Disordered" evidence="1">
    <location>
        <begin position="86"/>
        <end position="142"/>
    </location>
</feature>
<organism evidence="2 3">
    <name type="scientific">Trueperella bernardiae</name>
    <dbReference type="NCBI Taxonomy" id="59561"/>
    <lineage>
        <taxon>Bacteria</taxon>
        <taxon>Bacillati</taxon>
        <taxon>Actinomycetota</taxon>
        <taxon>Actinomycetes</taxon>
        <taxon>Actinomycetales</taxon>
        <taxon>Actinomycetaceae</taxon>
        <taxon>Trueperella</taxon>
    </lineage>
</organism>
<gene>
    <name evidence="2" type="ORF">QP858_03320</name>
</gene>